<accession>A0A5B9QE70</accession>
<evidence type="ECO:0000313" key="2">
    <source>
        <dbReference type="EMBL" id="QEG35206.1"/>
    </source>
</evidence>
<dbReference type="OrthoDB" id="273882at2"/>
<sequence length="255" mass="26493" precursor="true">MRCFGNCFARLGVALACVMLLGANAAIAQHSDLELFSDGGQVGAEPRIAEGEFGESPNQAYRANEPGVESDPDELVLEGETPLPGGALVGFDLQLFTMDSVSKSLFYWNGVGSVDFTSLPSPYELKISDATESFSVQIDGTTAAAGFDFDITADGTGVDPAGFLHHDLIFDLVDAGGAGILNPASGVYAFATTFKVAGLTDSEPVFWVQAAGVDESVHEAAVEYVALSQGIIPEPTSLALLGGMMLAGVCLRGRS</sequence>
<feature type="chain" id="PRO_5022979714" description="PEP-CTERM protein-sorting domain-containing protein" evidence="1">
    <location>
        <begin position="29"/>
        <end position="255"/>
    </location>
</feature>
<keyword evidence="1" id="KW-0732">Signal</keyword>
<feature type="signal peptide" evidence="1">
    <location>
        <begin position="1"/>
        <end position="28"/>
    </location>
</feature>
<keyword evidence="3" id="KW-1185">Reference proteome</keyword>
<dbReference type="Proteomes" id="UP000323917">
    <property type="component" value="Chromosome"/>
</dbReference>
<protein>
    <recommendedName>
        <fullName evidence="4">PEP-CTERM protein-sorting domain-containing protein</fullName>
    </recommendedName>
</protein>
<reference evidence="2 3" key="1">
    <citation type="submission" date="2019-08" db="EMBL/GenBank/DDBJ databases">
        <title>Deep-cultivation of Planctomycetes and their phenomic and genomic characterization uncovers novel biology.</title>
        <authorList>
            <person name="Wiegand S."/>
            <person name="Jogler M."/>
            <person name="Boedeker C."/>
            <person name="Pinto D."/>
            <person name="Vollmers J."/>
            <person name="Rivas-Marin E."/>
            <person name="Kohn T."/>
            <person name="Peeters S.H."/>
            <person name="Heuer A."/>
            <person name="Rast P."/>
            <person name="Oberbeckmann S."/>
            <person name="Bunk B."/>
            <person name="Jeske O."/>
            <person name="Meyerdierks A."/>
            <person name="Storesund J.E."/>
            <person name="Kallscheuer N."/>
            <person name="Luecker S."/>
            <person name="Lage O.M."/>
            <person name="Pohl T."/>
            <person name="Merkel B.J."/>
            <person name="Hornburger P."/>
            <person name="Mueller R.-W."/>
            <person name="Bruemmer F."/>
            <person name="Labrenz M."/>
            <person name="Spormann A.M."/>
            <person name="Op den Camp H."/>
            <person name="Overmann J."/>
            <person name="Amann R."/>
            <person name="Jetten M.S.M."/>
            <person name="Mascher T."/>
            <person name="Medema M.H."/>
            <person name="Devos D.P."/>
            <person name="Kaster A.-K."/>
            <person name="Ovreas L."/>
            <person name="Rohde M."/>
            <person name="Galperin M.Y."/>
            <person name="Jogler C."/>
        </authorList>
    </citation>
    <scope>NUCLEOTIDE SEQUENCE [LARGE SCALE GENOMIC DNA]</scope>
    <source>
        <strain evidence="2 3">Pr1d</strain>
    </source>
</reference>
<name>A0A5B9QE70_9BACT</name>
<dbReference type="RefSeq" id="WP_148073747.1">
    <property type="nucleotide sequence ID" value="NZ_CP042913.1"/>
</dbReference>
<organism evidence="2 3">
    <name type="scientific">Bythopirellula goksoeyrii</name>
    <dbReference type="NCBI Taxonomy" id="1400387"/>
    <lineage>
        <taxon>Bacteria</taxon>
        <taxon>Pseudomonadati</taxon>
        <taxon>Planctomycetota</taxon>
        <taxon>Planctomycetia</taxon>
        <taxon>Pirellulales</taxon>
        <taxon>Lacipirellulaceae</taxon>
        <taxon>Bythopirellula</taxon>
    </lineage>
</organism>
<dbReference type="AlphaFoldDB" id="A0A5B9QE70"/>
<evidence type="ECO:0000256" key="1">
    <source>
        <dbReference type="SAM" id="SignalP"/>
    </source>
</evidence>
<dbReference type="EMBL" id="CP042913">
    <property type="protein sequence ID" value="QEG35206.1"/>
    <property type="molecule type" value="Genomic_DNA"/>
</dbReference>
<gene>
    <name evidence="2" type="ORF">Pr1d_25000</name>
</gene>
<proteinExistence type="predicted"/>
<evidence type="ECO:0000313" key="3">
    <source>
        <dbReference type="Proteomes" id="UP000323917"/>
    </source>
</evidence>
<evidence type="ECO:0008006" key="4">
    <source>
        <dbReference type="Google" id="ProtNLM"/>
    </source>
</evidence>
<dbReference type="KEGG" id="bgok:Pr1d_25000"/>